<dbReference type="InterPro" id="IPR020008">
    <property type="entry name" value="GlyGly_CTERM"/>
</dbReference>
<evidence type="ECO:0000313" key="2">
    <source>
        <dbReference type="EMBL" id="MBN7825839.1"/>
    </source>
</evidence>
<evidence type="ECO:0000256" key="1">
    <source>
        <dbReference type="SAM" id="SignalP"/>
    </source>
</evidence>
<evidence type="ECO:0000313" key="3">
    <source>
        <dbReference type="Proteomes" id="UP000664654"/>
    </source>
</evidence>
<dbReference type="Proteomes" id="UP000664654">
    <property type="component" value="Unassembled WGS sequence"/>
</dbReference>
<protein>
    <submittedName>
        <fullName evidence="2">Choice-of-anchor H family protein</fullName>
    </submittedName>
</protein>
<dbReference type="EMBL" id="JAFKCV010000005">
    <property type="protein sequence ID" value="MBN7825839.1"/>
    <property type="molecule type" value="Genomic_DNA"/>
</dbReference>
<proteinExistence type="predicted"/>
<reference evidence="2" key="1">
    <citation type="submission" date="2021-03" db="EMBL/GenBank/DDBJ databases">
        <title>novel species isolated from a fishpond in China.</title>
        <authorList>
            <person name="Lu H."/>
            <person name="Cai Z."/>
        </authorList>
    </citation>
    <scope>NUCLEOTIDE SEQUENCE</scope>
    <source>
        <strain evidence="2">JCM 30855</strain>
    </source>
</reference>
<organism evidence="2 3">
    <name type="scientific">Bowmanella dokdonensis</name>
    <dbReference type="NCBI Taxonomy" id="751969"/>
    <lineage>
        <taxon>Bacteria</taxon>
        <taxon>Pseudomonadati</taxon>
        <taxon>Pseudomonadota</taxon>
        <taxon>Gammaproteobacteria</taxon>
        <taxon>Alteromonadales</taxon>
        <taxon>Alteromonadaceae</taxon>
        <taxon>Bowmanella</taxon>
    </lineage>
</organism>
<name>A0A939IR80_9ALTE</name>
<gene>
    <name evidence="2" type="ORF">J0A66_11435</name>
</gene>
<comment type="caution">
    <text evidence="2">The sequence shown here is derived from an EMBL/GenBank/DDBJ whole genome shotgun (WGS) entry which is preliminary data.</text>
</comment>
<keyword evidence="1" id="KW-0732">Signal</keyword>
<dbReference type="NCBIfam" id="TIGR03501">
    <property type="entry name" value="GlyGly_CTERM"/>
    <property type="match status" value="1"/>
</dbReference>
<accession>A0A939IR80</accession>
<dbReference type="NCBIfam" id="NF038116">
    <property type="entry name" value="Sden1266_dom"/>
    <property type="match status" value="1"/>
</dbReference>
<dbReference type="RefSeq" id="WP_206573945.1">
    <property type="nucleotide sequence ID" value="NZ_JAFKCV010000005.1"/>
</dbReference>
<sequence length="244" mass="27493">MKPLLLTCLLLAAAPIAQSSEIWRARSIEKLPGNQSGQSIKSSVPLAQSQGANLQQQPAQQLKLRSSYSGPEDFWIYDAWISLISDTDHDGYYSEFLLGFDADSRYVTVPVYARLYLTRGDTFREYHTTSIFTIEGENSEDYFEVSTELLEGFVDDDYELLIELYDGDTNELVAVYDSYNDSDLLYLPLESQEYEYRETHVSVHGGGSIGWLGLLAVALLAACRHWHCKGYSAARVACQMTARH</sequence>
<dbReference type="AlphaFoldDB" id="A0A939IR80"/>
<feature type="chain" id="PRO_5037091470" evidence="1">
    <location>
        <begin position="20"/>
        <end position="244"/>
    </location>
</feature>
<feature type="signal peptide" evidence="1">
    <location>
        <begin position="1"/>
        <end position="19"/>
    </location>
</feature>
<keyword evidence="3" id="KW-1185">Reference proteome</keyword>